<dbReference type="AlphaFoldDB" id="A0A1A6C6G0"/>
<reference evidence="9 10" key="1">
    <citation type="journal article" date="2014" name="Genome Announc.">
        <title>Draft Genome Sequence of the Iron-Oxidizing, Acidophilic, and Halotolerant 'Thiobacillus prosperus' Type Strain DSM 5130.</title>
        <authorList>
            <person name="Ossandon F.J."/>
            <person name="Cardenas J.P."/>
            <person name="Corbett M."/>
            <person name="Quatrini R."/>
            <person name="Holmes D.S."/>
            <person name="Watkin E."/>
        </authorList>
    </citation>
    <scope>NUCLEOTIDE SEQUENCE [LARGE SCALE GENOMIC DNA]</scope>
    <source>
        <strain evidence="9 10">DSM 5130</strain>
    </source>
</reference>
<dbReference type="RefSeq" id="WP_052064177.1">
    <property type="nucleotide sequence ID" value="NZ_JQSG02000002.1"/>
</dbReference>
<keyword evidence="6" id="KW-0175">Coiled coil</keyword>
<keyword evidence="4" id="KW-0233">DNA recombination</keyword>
<dbReference type="PANTHER" id="PTHR30629">
    <property type="entry name" value="PROPHAGE INTEGRASE"/>
    <property type="match status" value="1"/>
</dbReference>
<evidence type="ECO:0000313" key="10">
    <source>
        <dbReference type="Proteomes" id="UP000029273"/>
    </source>
</evidence>
<dbReference type="Pfam" id="PF22022">
    <property type="entry name" value="Phage_int_M"/>
    <property type="match status" value="1"/>
</dbReference>
<sequence>MGKLNAKVVQNAKHSGPGFATLRDGDGLELRVRASGTKTWFLRYQFQGQRRVPRIGDYGDGEGLLTLKQARDVAEDMRRKLREGVDPVEEQKRIDAERKAAEEAERARLEAERLALENRRTFAKALDRWAELELSKRKDGGAESLRALRKDVVPVLGNRTLTEVGRGDVVDILDSITSRGSRIMANRVFGDLRQFFNWCDTREWIDRNPLRGITKERIGGRETERDRVLSPDELVELRDKLPSANLELQTEAAIWIMLSTLCRVGELIQAQWADVNFEASTWRIPPGNSKNAREHLVYLSPFALRWFRALHKRTKWSDWVLPSVLKDGEHVCLKSITKQLRDRMRDTPMSNRTKATGALILSEGTWTAHDLRRTGATLMGERGVLSEIIERCLNHVEPSKIRRTYQRHEYKAEKRDAWERLGAYLDEQLNGTARIVVNIGEAIR</sequence>
<evidence type="ECO:0008006" key="11">
    <source>
        <dbReference type="Google" id="ProtNLM"/>
    </source>
</evidence>
<dbReference type="Gene3D" id="1.10.443.10">
    <property type="entry name" value="Intergrase catalytic core"/>
    <property type="match status" value="1"/>
</dbReference>
<evidence type="ECO:0000313" key="9">
    <source>
        <dbReference type="EMBL" id="OBS10152.1"/>
    </source>
</evidence>
<feature type="domain" description="Tyr recombinase" evidence="7">
    <location>
        <begin position="224"/>
        <end position="419"/>
    </location>
</feature>
<dbReference type="InterPro" id="IPR044068">
    <property type="entry name" value="CB"/>
</dbReference>
<dbReference type="GO" id="GO:0015074">
    <property type="term" value="P:DNA integration"/>
    <property type="evidence" value="ECO:0007669"/>
    <property type="project" value="UniProtKB-KW"/>
</dbReference>
<feature type="domain" description="Core-binding (CB)" evidence="8">
    <location>
        <begin position="120"/>
        <end position="200"/>
    </location>
</feature>
<comment type="similarity">
    <text evidence="1">Belongs to the 'phage' integrase family.</text>
</comment>
<evidence type="ECO:0000259" key="7">
    <source>
        <dbReference type="PROSITE" id="PS51898"/>
    </source>
</evidence>
<dbReference type="GO" id="GO:0006310">
    <property type="term" value="P:DNA recombination"/>
    <property type="evidence" value="ECO:0007669"/>
    <property type="project" value="UniProtKB-KW"/>
</dbReference>
<dbReference type="InterPro" id="IPR038488">
    <property type="entry name" value="Integrase_DNA-bd_sf"/>
</dbReference>
<comment type="caution">
    <text evidence="9">The sequence shown here is derived from an EMBL/GenBank/DDBJ whole genome shotgun (WGS) entry which is preliminary data.</text>
</comment>
<feature type="coiled-coil region" evidence="6">
    <location>
        <begin position="94"/>
        <end position="126"/>
    </location>
</feature>
<dbReference type="PROSITE" id="PS51900">
    <property type="entry name" value="CB"/>
    <property type="match status" value="1"/>
</dbReference>
<evidence type="ECO:0000256" key="6">
    <source>
        <dbReference type="SAM" id="Coils"/>
    </source>
</evidence>
<dbReference type="Pfam" id="PF13356">
    <property type="entry name" value="Arm-DNA-bind_3"/>
    <property type="match status" value="1"/>
</dbReference>
<dbReference type="Gene3D" id="1.10.150.130">
    <property type="match status" value="1"/>
</dbReference>
<dbReference type="Proteomes" id="UP000029273">
    <property type="component" value="Unassembled WGS sequence"/>
</dbReference>
<dbReference type="Pfam" id="PF00589">
    <property type="entry name" value="Phage_integrase"/>
    <property type="match status" value="1"/>
</dbReference>
<dbReference type="InterPro" id="IPR053876">
    <property type="entry name" value="Phage_int_M"/>
</dbReference>
<dbReference type="InterPro" id="IPR050808">
    <property type="entry name" value="Phage_Integrase"/>
</dbReference>
<dbReference type="OrthoDB" id="9795573at2"/>
<dbReference type="EMBL" id="JQSG02000002">
    <property type="protein sequence ID" value="OBS10152.1"/>
    <property type="molecule type" value="Genomic_DNA"/>
</dbReference>
<keyword evidence="2" id="KW-0229">DNA integration</keyword>
<evidence type="ECO:0000259" key="8">
    <source>
        <dbReference type="PROSITE" id="PS51900"/>
    </source>
</evidence>
<dbReference type="CDD" id="cd00801">
    <property type="entry name" value="INT_P4_C"/>
    <property type="match status" value="1"/>
</dbReference>
<evidence type="ECO:0000256" key="5">
    <source>
        <dbReference type="PROSITE-ProRule" id="PRU01248"/>
    </source>
</evidence>
<dbReference type="PANTHER" id="PTHR30629:SF2">
    <property type="entry name" value="PROPHAGE INTEGRASE INTS-RELATED"/>
    <property type="match status" value="1"/>
</dbReference>
<organism evidence="9 10">
    <name type="scientific">Acidihalobacter prosperus</name>
    <dbReference type="NCBI Taxonomy" id="160660"/>
    <lineage>
        <taxon>Bacteria</taxon>
        <taxon>Pseudomonadati</taxon>
        <taxon>Pseudomonadota</taxon>
        <taxon>Gammaproteobacteria</taxon>
        <taxon>Chromatiales</taxon>
        <taxon>Ectothiorhodospiraceae</taxon>
        <taxon>Acidihalobacter</taxon>
    </lineage>
</organism>
<dbReference type="GO" id="GO:0003677">
    <property type="term" value="F:DNA binding"/>
    <property type="evidence" value="ECO:0007669"/>
    <property type="project" value="UniProtKB-UniRule"/>
</dbReference>
<gene>
    <name evidence="9" type="ORF">Thpro_021202</name>
</gene>
<dbReference type="InterPro" id="IPR002104">
    <property type="entry name" value="Integrase_catalytic"/>
</dbReference>
<evidence type="ECO:0000256" key="1">
    <source>
        <dbReference type="ARBA" id="ARBA00008857"/>
    </source>
</evidence>
<accession>A0A1A6C6G0</accession>
<evidence type="ECO:0000256" key="2">
    <source>
        <dbReference type="ARBA" id="ARBA00022908"/>
    </source>
</evidence>
<evidence type="ECO:0000256" key="4">
    <source>
        <dbReference type="ARBA" id="ARBA00023172"/>
    </source>
</evidence>
<dbReference type="PROSITE" id="PS51898">
    <property type="entry name" value="TYR_RECOMBINASE"/>
    <property type="match status" value="1"/>
</dbReference>
<keyword evidence="3 5" id="KW-0238">DNA-binding</keyword>
<dbReference type="InterPro" id="IPR025166">
    <property type="entry name" value="Integrase_DNA_bind_dom"/>
</dbReference>
<dbReference type="InterPro" id="IPR013762">
    <property type="entry name" value="Integrase-like_cat_sf"/>
</dbReference>
<dbReference type="InterPro" id="IPR010998">
    <property type="entry name" value="Integrase_recombinase_N"/>
</dbReference>
<dbReference type="SUPFAM" id="SSF56349">
    <property type="entry name" value="DNA breaking-rejoining enzymes"/>
    <property type="match status" value="1"/>
</dbReference>
<evidence type="ECO:0000256" key="3">
    <source>
        <dbReference type="ARBA" id="ARBA00023125"/>
    </source>
</evidence>
<dbReference type="Gene3D" id="3.30.160.390">
    <property type="entry name" value="Integrase, DNA-binding domain"/>
    <property type="match status" value="1"/>
</dbReference>
<name>A0A1A6C6G0_9GAMM</name>
<protein>
    <recommendedName>
        <fullName evidence="11">Integrase</fullName>
    </recommendedName>
</protein>
<keyword evidence="10" id="KW-1185">Reference proteome</keyword>
<proteinExistence type="inferred from homology"/>
<dbReference type="InterPro" id="IPR011010">
    <property type="entry name" value="DNA_brk_join_enz"/>
</dbReference>